<dbReference type="InterPro" id="IPR049326">
    <property type="entry name" value="Rhodopsin_dom_fungi"/>
</dbReference>
<reference evidence="9 10" key="1">
    <citation type="submission" date="2023-04" db="EMBL/GenBank/DDBJ databases">
        <title>Colletotrichum tabacum stain YC1 causing leaf anthracnose on Nicotiana tabacum(L.) cv.</title>
        <authorList>
            <person name="Ji Z."/>
            <person name="Wang M."/>
            <person name="Zhang J."/>
            <person name="Wang N."/>
            <person name="Zhou Z."/>
        </authorList>
    </citation>
    <scope>NUCLEOTIDE SEQUENCE [LARGE SCALE GENOMIC DNA]</scope>
    <source>
        <strain evidence="9 10">YC1</strain>
    </source>
</reference>
<evidence type="ECO:0000256" key="1">
    <source>
        <dbReference type="ARBA" id="ARBA00004141"/>
    </source>
</evidence>
<feature type="region of interest" description="Disordered" evidence="6">
    <location>
        <begin position="286"/>
        <end position="308"/>
    </location>
</feature>
<evidence type="ECO:0000313" key="9">
    <source>
        <dbReference type="EMBL" id="KAK6222117.1"/>
    </source>
</evidence>
<comment type="subcellular location">
    <subcellularLocation>
        <location evidence="1">Membrane</location>
        <topology evidence="1">Multi-pass membrane protein</topology>
    </subcellularLocation>
</comment>
<protein>
    <recommendedName>
        <fullName evidence="8">Rhodopsin domain-containing protein</fullName>
    </recommendedName>
</protein>
<feature type="transmembrane region" description="Helical" evidence="7">
    <location>
        <begin position="241"/>
        <end position="265"/>
    </location>
</feature>
<keyword evidence="3 7" id="KW-1133">Transmembrane helix</keyword>
<proteinExistence type="inferred from homology"/>
<feature type="transmembrane region" description="Helical" evidence="7">
    <location>
        <begin position="46"/>
        <end position="69"/>
    </location>
</feature>
<evidence type="ECO:0000256" key="3">
    <source>
        <dbReference type="ARBA" id="ARBA00022989"/>
    </source>
</evidence>
<sequence length="375" mass="41158">MARPEDYGPTINAVVWSQVGLSALFLGLRVYCKFKKRSGLWWDDHVLIASWVTLLIASALTSVNVSLGFGKHVYQINPVNFPSIGLNGNVISTISITSAVWSKTSFAMTLLRIEEKGWTRYIIWTAIISMNILMALNAMAAWVQCSPIHKFWLPQTPGKCWDPKVAAYYGVFAAAYSALMDIMLALLPWKLIWGLQMKLQEKIGVGIAMSMGLLAGATAIVKCTAIPTLLSGDFTYDGSDLVIWGTCESSVTIMAASIPVLRVLVRDVASTARKYYGSSGTHTNGSRFGHGGSGITRSNTVTVTTTSSQKGSIRRKWDKLADDRSDKSILEVEPELEFGKIVRTNEIVVQYDTRSVIEGHNGSYEMGRVNPGRMV</sequence>
<dbReference type="Proteomes" id="UP001327957">
    <property type="component" value="Unassembled WGS sequence"/>
</dbReference>
<evidence type="ECO:0000256" key="6">
    <source>
        <dbReference type="SAM" id="MobiDB-lite"/>
    </source>
</evidence>
<dbReference type="InterPro" id="IPR052337">
    <property type="entry name" value="SAT4-like"/>
</dbReference>
<keyword evidence="4 7" id="KW-0472">Membrane</keyword>
<comment type="similarity">
    <text evidence="5">Belongs to the SAT4 family.</text>
</comment>
<evidence type="ECO:0000256" key="5">
    <source>
        <dbReference type="ARBA" id="ARBA00038359"/>
    </source>
</evidence>
<feature type="domain" description="Rhodopsin" evidence="8">
    <location>
        <begin position="28"/>
        <end position="266"/>
    </location>
</feature>
<dbReference type="Pfam" id="PF20684">
    <property type="entry name" value="Fung_rhodopsin"/>
    <property type="match status" value="1"/>
</dbReference>
<keyword evidence="10" id="KW-1185">Reference proteome</keyword>
<feature type="transmembrane region" description="Helical" evidence="7">
    <location>
        <begin position="203"/>
        <end position="221"/>
    </location>
</feature>
<keyword evidence="2 7" id="KW-0812">Transmembrane</keyword>
<comment type="caution">
    <text evidence="9">The sequence shown here is derived from an EMBL/GenBank/DDBJ whole genome shotgun (WGS) entry which is preliminary data.</text>
</comment>
<name>A0AAV9TKS3_9PEZI</name>
<dbReference type="GO" id="GO:0016020">
    <property type="term" value="C:membrane"/>
    <property type="evidence" value="ECO:0007669"/>
    <property type="project" value="UniProtKB-SubCell"/>
</dbReference>
<feature type="transmembrane region" description="Helical" evidence="7">
    <location>
        <begin position="81"/>
        <end position="101"/>
    </location>
</feature>
<evidence type="ECO:0000313" key="10">
    <source>
        <dbReference type="Proteomes" id="UP001327957"/>
    </source>
</evidence>
<evidence type="ECO:0000256" key="2">
    <source>
        <dbReference type="ARBA" id="ARBA00022692"/>
    </source>
</evidence>
<dbReference type="PANTHER" id="PTHR33048:SF42">
    <property type="entry name" value="INTEGRAL MEMBRANE PROTEIN"/>
    <property type="match status" value="1"/>
</dbReference>
<feature type="transmembrane region" description="Helical" evidence="7">
    <location>
        <begin position="13"/>
        <end position="34"/>
    </location>
</feature>
<evidence type="ECO:0000256" key="4">
    <source>
        <dbReference type="ARBA" id="ARBA00023136"/>
    </source>
</evidence>
<evidence type="ECO:0000259" key="8">
    <source>
        <dbReference type="Pfam" id="PF20684"/>
    </source>
</evidence>
<feature type="transmembrane region" description="Helical" evidence="7">
    <location>
        <begin position="166"/>
        <end position="191"/>
    </location>
</feature>
<dbReference type="EMBL" id="JASAOK010000019">
    <property type="protein sequence ID" value="KAK6222117.1"/>
    <property type="molecule type" value="Genomic_DNA"/>
</dbReference>
<organism evidence="9 10">
    <name type="scientific">Colletotrichum tabaci</name>
    <dbReference type="NCBI Taxonomy" id="1209068"/>
    <lineage>
        <taxon>Eukaryota</taxon>
        <taxon>Fungi</taxon>
        <taxon>Dikarya</taxon>
        <taxon>Ascomycota</taxon>
        <taxon>Pezizomycotina</taxon>
        <taxon>Sordariomycetes</taxon>
        <taxon>Hypocreomycetidae</taxon>
        <taxon>Glomerellales</taxon>
        <taxon>Glomerellaceae</taxon>
        <taxon>Colletotrichum</taxon>
        <taxon>Colletotrichum destructivum species complex</taxon>
    </lineage>
</organism>
<gene>
    <name evidence="9" type="ORF">QIS74_04372</name>
</gene>
<dbReference type="AlphaFoldDB" id="A0AAV9TKS3"/>
<feature type="transmembrane region" description="Helical" evidence="7">
    <location>
        <begin position="121"/>
        <end position="143"/>
    </location>
</feature>
<evidence type="ECO:0000256" key="7">
    <source>
        <dbReference type="SAM" id="Phobius"/>
    </source>
</evidence>
<accession>A0AAV9TKS3</accession>
<dbReference type="PANTHER" id="PTHR33048">
    <property type="entry name" value="PTH11-LIKE INTEGRAL MEMBRANE PROTEIN (AFU_ORTHOLOGUE AFUA_5G11245)"/>
    <property type="match status" value="1"/>
</dbReference>